<dbReference type="Proteomes" id="UP000006038">
    <property type="component" value="Chromosome 11"/>
</dbReference>
<feature type="region of interest" description="Disordered" evidence="1">
    <location>
        <begin position="98"/>
        <end position="149"/>
    </location>
</feature>
<dbReference type="AlphaFoldDB" id="J3N5G9"/>
<evidence type="ECO:0000313" key="3">
    <source>
        <dbReference type="Proteomes" id="UP000006038"/>
    </source>
</evidence>
<evidence type="ECO:0000313" key="2">
    <source>
        <dbReference type="EnsemblPlants" id="OB11G10550.1"/>
    </source>
</evidence>
<evidence type="ECO:0000256" key="1">
    <source>
        <dbReference type="SAM" id="MobiDB-lite"/>
    </source>
</evidence>
<name>J3N5G9_ORYBR</name>
<dbReference type="Gramene" id="OB11G10550.1">
    <property type="protein sequence ID" value="OB11G10550.1"/>
    <property type="gene ID" value="OB11G10550"/>
</dbReference>
<feature type="compositionally biased region" description="Acidic residues" evidence="1">
    <location>
        <begin position="118"/>
        <end position="139"/>
    </location>
</feature>
<organism evidence="2">
    <name type="scientific">Oryza brachyantha</name>
    <name type="common">malo sina</name>
    <dbReference type="NCBI Taxonomy" id="4533"/>
    <lineage>
        <taxon>Eukaryota</taxon>
        <taxon>Viridiplantae</taxon>
        <taxon>Streptophyta</taxon>
        <taxon>Embryophyta</taxon>
        <taxon>Tracheophyta</taxon>
        <taxon>Spermatophyta</taxon>
        <taxon>Magnoliopsida</taxon>
        <taxon>Liliopsida</taxon>
        <taxon>Poales</taxon>
        <taxon>Poaceae</taxon>
        <taxon>BOP clade</taxon>
        <taxon>Oryzoideae</taxon>
        <taxon>Oryzeae</taxon>
        <taxon>Oryzinae</taxon>
        <taxon>Oryza</taxon>
    </lineage>
</organism>
<feature type="compositionally biased region" description="Basic and acidic residues" evidence="1">
    <location>
        <begin position="98"/>
        <end position="108"/>
    </location>
</feature>
<dbReference type="EnsemblPlants" id="OB11G10550.1">
    <property type="protein sequence ID" value="OB11G10550.1"/>
    <property type="gene ID" value="OB11G10550"/>
</dbReference>
<reference evidence="2" key="2">
    <citation type="submission" date="2013-04" db="UniProtKB">
        <authorList>
            <consortium name="EnsemblPlants"/>
        </authorList>
    </citation>
    <scope>IDENTIFICATION</scope>
</reference>
<proteinExistence type="predicted"/>
<sequence>MRKNPAMVAERKMRMTLSGHIIPCVELPQSAPQMNEIEAGGLGKGGAVFGVGSPFSLTSCRPPPNATPDEEVSLSLSLSSPTPSFLPCPLLLGILNKERNQREGENNKKKNLQQFLDREEEEGDDEFSDCKEEEEEENGDAIGKKEKNL</sequence>
<dbReference type="HOGENOM" id="CLU_1754422_0_0_1"/>
<accession>J3N5G9</accession>
<protein>
    <submittedName>
        <fullName evidence="2">Uncharacterized protein</fullName>
    </submittedName>
</protein>
<reference evidence="2" key="1">
    <citation type="journal article" date="2013" name="Nat. Commun.">
        <title>Whole-genome sequencing of Oryza brachyantha reveals mechanisms underlying Oryza genome evolution.</title>
        <authorList>
            <person name="Chen J."/>
            <person name="Huang Q."/>
            <person name="Gao D."/>
            <person name="Wang J."/>
            <person name="Lang Y."/>
            <person name="Liu T."/>
            <person name="Li B."/>
            <person name="Bai Z."/>
            <person name="Luis Goicoechea J."/>
            <person name="Liang C."/>
            <person name="Chen C."/>
            <person name="Zhang W."/>
            <person name="Sun S."/>
            <person name="Liao Y."/>
            <person name="Zhang X."/>
            <person name="Yang L."/>
            <person name="Song C."/>
            <person name="Wang M."/>
            <person name="Shi J."/>
            <person name="Liu G."/>
            <person name="Liu J."/>
            <person name="Zhou H."/>
            <person name="Zhou W."/>
            <person name="Yu Q."/>
            <person name="An N."/>
            <person name="Chen Y."/>
            <person name="Cai Q."/>
            <person name="Wang B."/>
            <person name="Liu B."/>
            <person name="Min J."/>
            <person name="Huang Y."/>
            <person name="Wu H."/>
            <person name="Li Z."/>
            <person name="Zhang Y."/>
            <person name="Yin Y."/>
            <person name="Song W."/>
            <person name="Jiang J."/>
            <person name="Jackson S.A."/>
            <person name="Wing R.A."/>
            <person name="Wang J."/>
            <person name="Chen M."/>
        </authorList>
    </citation>
    <scope>NUCLEOTIDE SEQUENCE [LARGE SCALE GENOMIC DNA]</scope>
    <source>
        <strain evidence="2">cv. IRGC 101232</strain>
    </source>
</reference>
<feature type="region of interest" description="Disordered" evidence="1">
    <location>
        <begin position="59"/>
        <end position="81"/>
    </location>
</feature>
<keyword evidence="3" id="KW-1185">Reference proteome</keyword>